<comment type="similarity">
    <text evidence="6">Belongs to the radical SAM superfamily. Anaerobic sulfatase-maturating enzyme family.</text>
</comment>
<dbReference type="OMA" id="LCNLDCS"/>
<evidence type="ECO:0000256" key="1">
    <source>
        <dbReference type="ARBA" id="ARBA00001966"/>
    </source>
</evidence>
<evidence type="ECO:0000256" key="2">
    <source>
        <dbReference type="ARBA" id="ARBA00022691"/>
    </source>
</evidence>
<dbReference type="InterPro" id="IPR013785">
    <property type="entry name" value="Aldolase_TIM"/>
</dbReference>
<keyword evidence="2" id="KW-0949">S-adenosyl-L-methionine</keyword>
<dbReference type="SFLD" id="SFLDG01067">
    <property type="entry name" value="SPASM/twitch_domain_containing"/>
    <property type="match status" value="2"/>
</dbReference>
<dbReference type="SFLD" id="SFLDG01384">
    <property type="entry name" value="thioether_bond_formation_requi"/>
    <property type="match status" value="1"/>
</dbReference>
<evidence type="ECO:0000256" key="5">
    <source>
        <dbReference type="ARBA" id="ARBA00023014"/>
    </source>
</evidence>
<keyword evidence="5" id="KW-0411">Iron-sulfur</keyword>
<dbReference type="InterPro" id="IPR007197">
    <property type="entry name" value="rSAM"/>
</dbReference>
<dbReference type="InterPro" id="IPR023885">
    <property type="entry name" value="4Fe4S-binding_SPASM_dom"/>
</dbReference>
<organism evidence="8 9">
    <name type="scientific">Thermoanaerobacterium thermosaccharolyticum</name>
    <name type="common">Clostridium thermosaccharolyticum</name>
    <dbReference type="NCBI Taxonomy" id="1517"/>
    <lineage>
        <taxon>Bacteria</taxon>
        <taxon>Bacillati</taxon>
        <taxon>Bacillota</taxon>
        <taxon>Clostridia</taxon>
        <taxon>Thermoanaerobacterales</taxon>
        <taxon>Thermoanaerobacteraceae</taxon>
        <taxon>Thermoanaerobacterium</taxon>
    </lineage>
</organism>
<name>A0A223HYW4_THETR</name>
<dbReference type="PROSITE" id="PS51918">
    <property type="entry name" value="RADICAL_SAM"/>
    <property type="match status" value="1"/>
</dbReference>
<dbReference type="AlphaFoldDB" id="A0A223HYW4"/>
<proteinExistence type="inferred from homology"/>
<sequence length="390" mass="45558">MLFDYEYKIKQVFIKPSEHCNMKCDYCYCKRGNTNNIFDSLGNMDASTFENILQNYINFIESNKQELILNIVWHGGEPLVAGLDYYKKMMEIENRYSELNKDANIKIFNYLQTNATLIDNEWINFFKDNKFSLGISLDGPKYIHNKYRKFIDDNGTFDVIIENIRKLQEEHVPIGILSVITKFSSNFPEDIFNFFVDKLKIKLIDFIPCFYNNDELSPSSDDLSRFLIKIFDLWYSINFSCINIITLSDIIDKTINWHYNIEQPDKYICEFSGNCGRNLAILSNGDIYPCECLVNVGSLKLGNINQNNFIDIICGDQFSRFKNLCSDISVECMKCVYFSICKGGCFHRRINGWTINEKREHYCNARKEIINHIINTLFKGSIPVMDKIEG</sequence>
<dbReference type="SUPFAM" id="SSF102114">
    <property type="entry name" value="Radical SAM enzymes"/>
    <property type="match status" value="1"/>
</dbReference>
<evidence type="ECO:0000259" key="7">
    <source>
        <dbReference type="PROSITE" id="PS51918"/>
    </source>
</evidence>
<keyword evidence="3" id="KW-0479">Metal-binding</keyword>
<feature type="domain" description="Radical SAM core" evidence="7">
    <location>
        <begin position="6"/>
        <end position="240"/>
    </location>
</feature>
<dbReference type="RefSeq" id="WP_013296612.1">
    <property type="nucleotide sequence ID" value="NZ_CP016893.1"/>
</dbReference>
<dbReference type="GO" id="GO:0051536">
    <property type="term" value="F:iron-sulfur cluster binding"/>
    <property type="evidence" value="ECO:0007669"/>
    <property type="project" value="UniProtKB-KW"/>
</dbReference>
<protein>
    <submittedName>
        <fullName evidence="8">Anaerobic sulfatase maturase</fullName>
    </submittedName>
</protein>
<gene>
    <name evidence="8" type="ORF">Thert_01418</name>
</gene>
<dbReference type="NCBIfam" id="TIGR04085">
    <property type="entry name" value="rSAM_more_4Fe4S"/>
    <property type="match status" value="1"/>
</dbReference>
<dbReference type="SFLD" id="SFLDS00029">
    <property type="entry name" value="Radical_SAM"/>
    <property type="match status" value="2"/>
</dbReference>
<evidence type="ECO:0000256" key="3">
    <source>
        <dbReference type="ARBA" id="ARBA00022723"/>
    </source>
</evidence>
<dbReference type="GO" id="GO:0016491">
    <property type="term" value="F:oxidoreductase activity"/>
    <property type="evidence" value="ECO:0007669"/>
    <property type="project" value="InterPro"/>
</dbReference>
<dbReference type="Pfam" id="PF13186">
    <property type="entry name" value="SPASM"/>
    <property type="match status" value="1"/>
</dbReference>
<evidence type="ECO:0000256" key="4">
    <source>
        <dbReference type="ARBA" id="ARBA00023004"/>
    </source>
</evidence>
<dbReference type="InterPro" id="IPR023867">
    <property type="entry name" value="Sulphatase_maturase_rSAM"/>
</dbReference>
<dbReference type="SFLD" id="SFLDG01072">
    <property type="entry name" value="dehydrogenase_like"/>
    <property type="match status" value="1"/>
</dbReference>
<accession>A0A223HYW4</accession>
<dbReference type="Pfam" id="PF04055">
    <property type="entry name" value="Radical_SAM"/>
    <property type="match status" value="1"/>
</dbReference>
<evidence type="ECO:0000313" key="9">
    <source>
        <dbReference type="Proteomes" id="UP000214975"/>
    </source>
</evidence>
<comment type="cofactor">
    <cofactor evidence="1">
        <name>[4Fe-4S] cluster</name>
        <dbReference type="ChEBI" id="CHEBI:49883"/>
    </cofactor>
</comment>
<evidence type="ECO:0000256" key="6">
    <source>
        <dbReference type="ARBA" id="ARBA00023601"/>
    </source>
</evidence>
<dbReference type="GeneID" id="93862938"/>
<dbReference type="CDD" id="cd01335">
    <property type="entry name" value="Radical_SAM"/>
    <property type="match status" value="1"/>
</dbReference>
<dbReference type="InterPro" id="IPR058240">
    <property type="entry name" value="rSAM_sf"/>
</dbReference>
<dbReference type="GO" id="GO:0046872">
    <property type="term" value="F:metal ion binding"/>
    <property type="evidence" value="ECO:0007669"/>
    <property type="project" value="UniProtKB-KW"/>
</dbReference>
<dbReference type="PANTHER" id="PTHR43273:SF3">
    <property type="entry name" value="ANAEROBIC SULFATASE-MATURATING ENZYME HOMOLOG ASLB-RELATED"/>
    <property type="match status" value="1"/>
</dbReference>
<dbReference type="Proteomes" id="UP000214975">
    <property type="component" value="Chromosome"/>
</dbReference>
<dbReference type="Gene3D" id="3.20.20.70">
    <property type="entry name" value="Aldolase class I"/>
    <property type="match status" value="1"/>
</dbReference>
<dbReference type="PANTHER" id="PTHR43273">
    <property type="entry name" value="ANAEROBIC SULFATASE-MATURATING ENZYME HOMOLOG ASLB-RELATED"/>
    <property type="match status" value="1"/>
</dbReference>
<evidence type="ECO:0000313" key="8">
    <source>
        <dbReference type="EMBL" id="AST57475.1"/>
    </source>
</evidence>
<reference evidence="8 9" key="1">
    <citation type="submission" date="2016-08" db="EMBL/GenBank/DDBJ databases">
        <title>A novel genetic cassette of butanologenic Thermoanaerobacterium thermosaccharolyticum that directly convert cellulose to butanol.</title>
        <authorList>
            <person name="Li T."/>
            <person name="He J."/>
        </authorList>
    </citation>
    <scope>NUCLEOTIDE SEQUENCE [LARGE SCALE GENOMIC DNA]</scope>
    <source>
        <strain evidence="8 9">TG57</strain>
    </source>
</reference>
<dbReference type="EMBL" id="CP016893">
    <property type="protein sequence ID" value="AST57475.1"/>
    <property type="molecule type" value="Genomic_DNA"/>
</dbReference>
<keyword evidence="4" id="KW-0408">Iron</keyword>
<dbReference type="SFLD" id="SFLDG01386">
    <property type="entry name" value="main_SPASM_domain-containing"/>
    <property type="match status" value="2"/>
</dbReference>